<keyword evidence="3" id="KW-1185">Reference proteome</keyword>
<protein>
    <submittedName>
        <fullName evidence="2">Uncharacterized protein</fullName>
    </submittedName>
</protein>
<feature type="signal peptide" evidence="1">
    <location>
        <begin position="1"/>
        <end position="23"/>
    </location>
</feature>
<keyword evidence="1" id="KW-0732">Signal</keyword>
<evidence type="ECO:0000313" key="3">
    <source>
        <dbReference type="Proteomes" id="UP000240505"/>
    </source>
</evidence>
<organism evidence="2 3">
    <name type="scientific">Pseudoduganella armeniaca</name>
    <dbReference type="NCBI Taxonomy" id="2072590"/>
    <lineage>
        <taxon>Bacteria</taxon>
        <taxon>Pseudomonadati</taxon>
        <taxon>Pseudomonadota</taxon>
        <taxon>Betaproteobacteria</taxon>
        <taxon>Burkholderiales</taxon>
        <taxon>Oxalobacteraceae</taxon>
        <taxon>Telluria group</taxon>
        <taxon>Pseudoduganella</taxon>
    </lineage>
</organism>
<accession>A0A2R4C881</accession>
<proteinExistence type="predicted"/>
<evidence type="ECO:0000313" key="2">
    <source>
        <dbReference type="EMBL" id="AVR95829.1"/>
    </source>
</evidence>
<reference evidence="2 3" key="1">
    <citation type="submission" date="2018-03" db="EMBL/GenBank/DDBJ databases">
        <title>Massilia armeniaca sp. nov., isolated from desert soil.</title>
        <authorList>
            <person name="Huang H."/>
            <person name="Ren M."/>
        </authorList>
    </citation>
    <scope>NUCLEOTIDE SEQUENCE [LARGE SCALE GENOMIC DNA]</scope>
    <source>
        <strain evidence="2 3">ZMN-3</strain>
    </source>
</reference>
<feature type="chain" id="PRO_5015351129" evidence="1">
    <location>
        <begin position="24"/>
        <end position="213"/>
    </location>
</feature>
<evidence type="ECO:0000256" key="1">
    <source>
        <dbReference type="SAM" id="SignalP"/>
    </source>
</evidence>
<dbReference type="AlphaFoldDB" id="A0A2R4C881"/>
<dbReference type="EMBL" id="CP028324">
    <property type="protein sequence ID" value="AVR95829.1"/>
    <property type="molecule type" value="Genomic_DNA"/>
</dbReference>
<dbReference type="KEGG" id="masz:C9I28_08885"/>
<sequence>MSSLVLKAVSAAVLSLATCAVSAATIDPNCPNCFAKRWVYFAGNLAVADQVAALKTLIADAKANGFNGIAVNSGGYGSFTQLLANPTSQNMVNLDRNLKDVLAVAKLQGIELIPVSGGPEVPAVIYPELTEALPASATYVVDNGYATIAPTAVATEGRSMPRAAGKWTWDRTRTIPTSPSIRTKATWTSAPTSSVRSSWCRPAWSGRETSAAI</sequence>
<gene>
    <name evidence="2" type="ORF">C9I28_08885</name>
</gene>
<dbReference type="Proteomes" id="UP000240505">
    <property type="component" value="Chromosome"/>
</dbReference>
<name>A0A2R4C881_9BURK</name>